<keyword evidence="3" id="KW-0695">RNA-directed DNA polymerase</keyword>
<protein>
    <submittedName>
        <fullName evidence="3">Putative reverse transcriptase domain-containing protein</fullName>
    </submittedName>
</protein>
<evidence type="ECO:0000256" key="1">
    <source>
        <dbReference type="SAM" id="MobiDB-lite"/>
    </source>
</evidence>
<dbReference type="Pfam" id="PF00078">
    <property type="entry name" value="RVT_1"/>
    <property type="match status" value="1"/>
</dbReference>
<accession>A0A6L2P4D1</accession>
<feature type="domain" description="Reverse transcriptase" evidence="2">
    <location>
        <begin position="68"/>
        <end position="139"/>
    </location>
</feature>
<dbReference type="GO" id="GO:0003964">
    <property type="term" value="F:RNA-directed DNA polymerase activity"/>
    <property type="evidence" value="ECO:0007669"/>
    <property type="project" value="UniProtKB-KW"/>
</dbReference>
<name>A0A6L2P4D1_TANCI</name>
<feature type="region of interest" description="Disordered" evidence="1">
    <location>
        <begin position="143"/>
        <end position="163"/>
    </location>
</feature>
<evidence type="ECO:0000313" key="3">
    <source>
        <dbReference type="EMBL" id="GEU91684.1"/>
    </source>
</evidence>
<reference evidence="3" key="1">
    <citation type="journal article" date="2019" name="Sci. Rep.">
        <title>Draft genome of Tanacetum cinerariifolium, the natural source of mosquito coil.</title>
        <authorList>
            <person name="Yamashiro T."/>
            <person name="Shiraishi A."/>
            <person name="Satake H."/>
            <person name="Nakayama K."/>
        </authorList>
    </citation>
    <scope>NUCLEOTIDE SEQUENCE</scope>
</reference>
<evidence type="ECO:0000259" key="2">
    <source>
        <dbReference type="Pfam" id="PF00078"/>
    </source>
</evidence>
<dbReference type="EMBL" id="BKCJ010010460">
    <property type="protein sequence ID" value="GEU91684.1"/>
    <property type="molecule type" value="Genomic_DNA"/>
</dbReference>
<sequence length="178" mass="19888">MKGVCKEMSKYLSDFQYEVRVSGGVEAVLHSVNRLLSEYHNDGSLSMLIVHFSNAFNLVDRSALLHELGDPLGPLLFALILHPLLHKIKDSCKRLLYAWYLDDGTVIGDSEEVVRVLHIIKMSGPSLGLELNIKKTEIYWPSNNEKEDTSQPPSPPIASTEAPHMVSSVKLHILKKGE</sequence>
<proteinExistence type="predicted"/>
<gene>
    <name evidence="3" type="ORF">Tci_063662</name>
</gene>
<organism evidence="3">
    <name type="scientific">Tanacetum cinerariifolium</name>
    <name type="common">Dalmatian daisy</name>
    <name type="synonym">Chrysanthemum cinerariifolium</name>
    <dbReference type="NCBI Taxonomy" id="118510"/>
    <lineage>
        <taxon>Eukaryota</taxon>
        <taxon>Viridiplantae</taxon>
        <taxon>Streptophyta</taxon>
        <taxon>Embryophyta</taxon>
        <taxon>Tracheophyta</taxon>
        <taxon>Spermatophyta</taxon>
        <taxon>Magnoliopsida</taxon>
        <taxon>eudicotyledons</taxon>
        <taxon>Gunneridae</taxon>
        <taxon>Pentapetalae</taxon>
        <taxon>asterids</taxon>
        <taxon>campanulids</taxon>
        <taxon>Asterales</taxon>
        <taxon>Asteraceae</taxon>
        <taxon>Asteroideae</taxon>
        <taxon>Anthemideae</taxon>
        <taxon>Anthemidinae</taxon>
        <taxon>Tanacetum</taxon>
    </lineage>
</organism>
<keyword evidence="3" id="KW-0548">Nucleotidyltransferase</keyword>
<dbReference type="AlphaFoldDB" id="A0A6L2P4D1"/>
<dbReference type="InterPro" id="IPR000477">
    <property type="entry name" value="RT_dom"/>
</dbReference>
<comment type="caution">
    <text evidence="3">The sequence shown here is derived from an EMBL/GenBank/DDBJ whole genome shotgun (WGS) entry which is preliminary data.</text>
</comment>
<keyword evidence="3" id="KW-0808">Transferase</keyword>
<dbReference type="SUPFAM" id="SSF56672">
    <property type="entry name" value="DNA/RNA polymerases"/>
    <property type="match status" value="1"/>
</dbReference>
<dbReference type="InterPro" id="IPR043502">
    <property type="entry name" value="DNA/RNA_pol_sf"/>
</dbReference>